<organism evidence="6 7">
    <name type="scientific">Pteropus alecto</name>
    <name type="common">Black flying fox</name>
    <dbReference type="NCBI Taxonomy" id="9402"/>
    <lineage>
        <taxon>Eukaryota</taxon>
        <taxon>Metazoa</taxon>
        <taxon>Chordata</taxon>
        <taxon>Craniata</taxon>
        <taxon>Vertebrata</taxon>
        <taxon>Euteleostomi</taxon>
        <taxon>Mammalia</taxon>
        <taxon>Eutheria</taxon>
        <taxon>Laurasiatheria</taxon>
        <taxon>Chiroptera</taxon>
        <taxon>Yinpterochiroptera</taxon>
        <taxon>Pteropodoidea</taxon>
        <taxon>Pteropodidae</taxon>
        <taxon>Pteropodinae</taxon>
        <taxon>Pteropus</taxon>
    </lineage>
</organism>
<sequence>MDVVNVSLQELNPEMGMDNGSENWKNVHKMVIESPYEVIKLKGYTNWAIGLNVADFIESMLKNLSRICPLPTMVKEMYGIENEVFLSLPCILNA</sequence>
<dbReference type="InterPro" id="IPR022383">
    <property type="entry name" value="Lactate/malate_DH_C"/>
</dbReference>
<evidence type="ECO:0000313" key="7">
    <source>
        <dbReference type="Proteomes" id="UP000010552"/>
    </source>
</evidence>
<evidence type="ECO:0000256" key="4">
    <source>
        <dbReference type="ARBA" id="ARBA00048275"/>
    </source>
</evidence>
<dbReference type="InterPro" id="IPR015955">
    <property type="entry name" value="Lactate_DH/Glyco_Ohase_4_C"/>
</dbReference>
<gene>
    <name evidence="6" type="ORF">PAL_GLEAN10002753</name>
</gene>
<reference evidence="7" key="1">
    <citation type="journal article" date="2013" name="Science">
        <title>Comparative analysis of bat genomes provides insight into the evolution of flight and immunity.</title>
        <authorList>
            <person name="Zhang G."/>
            <person name="Cowled C."/>
            <person name="Shi Z."/>
            <person name="Huang Z."/>
            <person name="Bishop-Lilly K.A."/>
            <person name="Fang X."/>
            <person name="Wynne J.W."/>
            <person name="Xiong Z."/>
            <person name="Baker M.L."/>
            <person name="Zhao W."/>
            <person name="Tachedjian M."/>
            <person name="Zhu Y."/>
            <person name="Zhou P."/>
            <person name="Jiang X."/>
            <person name="Ng J."/>
            <person name="Yang L."/>
            <person name="Wu L."/>
            <person name="Xiao J."/>
            <person name="Feng Y."/>
            <person name="Chen Y."/>
            <person name="Sun X."/>
            <person name="Zhang Y."/>
            <person name="Marsh G.A."/>
            <person name="Crameri G."/>
            <person name="Broder C.C."/>
            <person name="Frey K.G."/>
            <person name="Wang L.F."/>
            <person name="Wang J."/>
        </authorList>
    </citation>
    <scope>NUCLEOTIDE SEQUENCE [LARGE SCALE GENOMIC DNA]</scope>
</reference>
<evidence type="ECO:0000256" key="1">
    <source>
        <dbReference type="ARBA" id="ARBA00022490"/>
    </source>
</evidence>
<dbReference type="EMBL" id="KB031070">
    <property type="protein sequence ID" value="ELK04484.1"/>
    <property type="molecule type" value="Genomic_DNA"/>
</dbReference>
<dbReference type="GO" id="GO:0006089">
    <property type="term" value="P:lactate metabolic process"/>
    <property type="evidence" value="ECO:0007669"/>
    <property type="project" value="TreeGrafter"/>
</dbReference>
<dbReference type="Gene3D" id="3.90.110.10">
    <property type="entry name" value="Lactate dehydrogenase/glycoside hydrolase, family 4, C-terminal"/>
    <property type="match status" value="1"/>
</dbReference>
<dbReference type="Pfam" id="PF02866">
    <property type="entry name" value="Ldh_1_C"/>
    <property type="match status" value="1"/>
</dbReference>
<comment type="catalytic activity">
    <reaction evidence="4">
        <text>(S)-lactate + NAD(+) = pyruvate + NADH + H(+)</text>
        <dbReference type="Rhea" id="RHEA:23444"/>
        <dbReference type="ChEBI" id="CHEBI:15361"/>
        <dbReference type="ChEBI" id="CHEBI:15378"/>
        <dbReference type="ChEBI" id="CHEBI:16651"/>
        <dbReference type="ChEBI" id="CHEBI:57540"/>
        <dbReference type="ChEBI" id="CHEBI:57945"/>
        <dbReference type="EC" id="1.1.1.27"/>
    </reaction>
    <physiologicalReaction direction="left-to-right" evidence="4">
        <dbReference type="Rhea" id="RHEA:23445"/>
    </physiologicalReaction>
    <physiologicalReaction direction="right-to-left" evidence="4">
        <dbReference type="Rhea" id="RHEA:23446"/>
    </physiologicalReaction>
</comment>
<keyword evidence="7" id="KW-1185">Reference proteome</keyword>
<evidence type="ECO:0000313" key="6">
    <source>
        <dbReference type="EMBL" id="ELK04484.1"/>
    </source>
</evidence>
<keyword evidence="1" id="KW-0963">Cytoplasm</keyword>
<protein>
    <submittedName>
        <fullName evidence="6">L-lactate dehydrogenase B chain</fullName>
    </submittedName>
</protein>
<name>L5JYF8_PTEAL</name>
<dbReference type="Proteomes" id="UP000010552">
    <property type="component" value="Unassembled WGS sequence"/>
</dbReference>
<dbReference type="GO" id="GO:0004459">
    <property type="term" value="F:L-lactate dehydrogenase (NAD+) activity"/>
    <property type="evidence" value="ECO:0007669"/>
    <property type="project" value="UniProtKB-EC"/>
</dbReference>
<dbReference type="STRING" id="9402.L5JYF8"/>
<feature type="domain" description="Lactate/malate dehydrogenase C-terminal" evidence="5">
    <location>
        <begin position="21"/>
        <end position="93"/>
    </location>
</feature>
<dbReference type="PANTHER" id="PTHR43128:SF2">
    <property type="entry name" value="L-LACTATE DEHYDROGENASE B CHAIN"/>
    <property type="match status" value="1"/>
</dbReference>
<keyword evidence="2" id="KW-0520">NAD</keyword>
<evidence type="ECO:0000259" key="5">
    <source>
        <dbReference type="Pfam" id="PF02866"/>
    </source>
</evidence>
<comment type="function">
    <text evidence="3">Interconverts simultaneously and stereospecifically pyruvate and lactate with concomitant interconversion of NADH and NAD(+).</text>
</comment>
<evidence type="ECO:0000256" key="3">
    <source>
        <dbReference type="ARBA" id="ARBA00033729"/>
    </source>
</evidence>
<proteinExistence type="predicted"/>
<dbReference type="SUPFAM" id="SSF56327">
    <property type="entry name" value="LDH C-terminal domain-like"/>
    <property type="match status" value="1"/>
</dbReference>
<dbReference type="InParanoid" id="L5JYF8"/>
<dbReference type="PANTHER" id="PTHR43128">
    <property type="entry name" value="L-2-HYDROXYCARBOXYLATE DEHYDROGENASE (NAD(P)(+))"/>
    <property type="match status" value="1"/>
</dbReference>
<accession>L5JYF8</accession>
<evidence type="ECO:0000256" key="2">
    <source>
        <dbReference type="ARBA" id="ARBA00023027"/>
    </source>
</evidence>
<dbReference type="AlphaFoldDB" id="L5JYF8"/>